<dbReference type="InterPro" id="IPR037523">
    <property type="entry name" value="VOC_core"/>
</dbReference>
<dbReference type="InterPro" id="IPR004360">
    <property type="entry name" value="Glyas_Fos-R_dOase_dom"/>
</dbReference>
<dbReference type="CDD" id="cd07237">
    <property type="entry name" value="BphC1-RGP6_C_like"/>
    <property type="match status" value="1"/>
</dbReference>
<comment type="similarity">
    <text evidence="2 8">Belongs to the extradiol ring-cleavage dioxygenase family.</text>
</comment>
<keyword evidence="11" id="KW-1185">Reference proteome</keyword>
<keyword evidence="5 8" id="KW-0223">Dioxygenase</keyword>
<comment type="caution">
    <text evidence="10">The sequence shown here is derived from an EMBL/GenBank/DDBJ whole genome shotgun (WGS) entry which is preliminary data.</text>
</comment>
<evidence type="ECO:0000256" key="5">
    <source>
        <dbReference type="ARBA" id="ARBA00022964"/>
    </source>
</evidence>
<evidence type="ECO:0000256" key="7">
    <source>
        <dbReference type="ARBA" id="ARBA00023004"/>
    </source>
</evidence>
<keyword evidence="4 8" id="KW-0058">Aromatic hydrocarbons catabolism</keyword>
<evidence type="ECO:0000313" key="11">
    <source>
        <dbReference type="Proteomes" id="UP001499988"/>
    </source>
</evidence>
<dbReference type="Proteomes" id="UP001499988">
    <property type="component" value="Unassembled WGS sequence"/>
</dbReference>
<dbReference type="Gene3D" id="3.10.180.10">
    <property type="entry name" value="2,3-Dihydroxybiphenyl 1,2-Dioxygenase, domain 1"/>
    <property type="match status" value="2"/>
</dbReference>
<evidence type="ECO:0000256" key="1">
    <source>
        <dbReference type="ARBA" id="ARBA00001954"/>
    </source>
</evidence>
<dbReference type="EMBL" id="BAABJZ010000075">
    <property type="protein sequence ID" value="GAA4888318.1"/>
    <property type="molecule type" value="Genomic_DNA"/>
</dbReference>
<dbReference type="InterPro" id="IPR000486">
    <property type="entry name" value="Xdiol_ring_cleave_dOase_1/2"/>
</dbReference>
<protein>
    <submittedName>
        <fullName evidence="10">VOC family protein</fullName>
    </submittedName>
</protein>
<gene>
    <name evidence="10" type="ORF">GCM10023333_22110</name>
</gene>
<comment type="cofactor">
    <cofactor evidence="1 8">
        <name>Fe(2+)</name>
        <dbReference type="ChEBI" id="CHEBI:29033"/>
    </cofactor>
</comment>
<evidence type="ECO:0000256" key="8">
    <source>
        <dbReference type="RuleBase" id="RU000683"/>
    </source>
</evidence>
<keyword evidence="3" id="KW-0479">Metal-binding</keyword>
<proteinExistence type="inferred from homology"/>
<dbReference type="PROSITE" id="PS51819">
    <property type="entry name" value="VOC"/>
    <property type="match status" value="2"/>
</dbReference>
<evidence type="ECO:0000313" key="10">
    <source>
        <dbReference type="EMBL" id="GAA4888318.1"/>
    </source>
</evidence>
<sequence>MDIRGLGYVIADSTDINQWREYGTQVLGMMEAPNSAQIAPDGDVVFLKMDDRPYRILVRQSDRDGYGASGWEVANGAAFEQALTELAQADIPVIRGSEAQIAQRQVQDLAIFQDPDGNTHELFWGPAQDFARFISPVGVKAFITDGLGLGHTVLPTPSFDKGVEFYTQVMGFGLSDLMKVRFTPDPAEPEKRLHFLHCNNSRHHSLAIFECPIPSGCVHMMLEVSDMDEVGRAMDRMNAHNVKLTATLGKHTNDEMVSFYMRTPSGFDMEYGCGGLVVDWDTHTTFESTVVSHWGHDFSVGHQ</sequence>
<reference evidence="11" key="1">
    <citation type="journal article" date="2019" name="Int. J. Syst. Evol. Microbiol.">
        <title>The Global Catalogue of Microorganisms (GCM) 10K type strain sequencing project: providing services to taxonomists for standard genome sequencing and annotation.</title>
        <authorList>
            <consortium name="The Broad Institute Genomics Platform"/>
            <consortium name="The Broad Institute Genome Sequencing Center for Infectious Disease"/>
            <person name="Wu L."/>
            <person name="Ma J."/>
        </authorList>
    </citation>
    <scope>NUCLEOTIDE SEQUENCE [LARGE SCALE GENOMIC DNA]</scope>
    <source>
        <strain evidence="11">JCM 18401</strain>
    </source>
</reference>
<dbReference type="Pfam" id="PF22632">
    <property type="entry name" value="BphC_D1"/>
    <property type="match status" value="1"/>
</dbReference>
<evidence type="ECO:0000256" key="2">
    <source>
        <dbReference type="ARBA" id="ARBA00008784"/>
    </source>
</evidence>
<evidence type="ECO:0000259" key="9">
    <source>
        <dbReference type="PROSITE" id="PS51819"/>
    </source>
</evidence>
<dbReference type="SUPFAM" id="SSF54593">
    <property type="entry name" value="Glyoxalase/Bleomycin resistance protein/Dihydroxybiphenyl dioxygenase"/>
    <property type="match status" value="1"/>
</dbReference>
<dbReference type="CDD" id="cd07252">
    <property type="entry name" value="BphC1-RGP6_N_like"/>
    <property type="match status" value="1"/>
</dbReference>
<keyword evidence="6 8" id="KW-0560">Oxidoreductase</keyword>
<accession>A0ABP9EWI1</accession>
<feature type="domain" description="VOC" evidence="9">
    <location>
        <begin position="148"/>
        <end position="274"/>
    </location>
</feature>
<dbReference type="PROSITE" id="PS00082">
    <property type="entry name" value="EXTRADIOL_DIOXYGENAS"/>
    <property type="match status" value="1"/>
</dbReference>
<feature type="domain" description="VOC" evidence="9">
    <location>
        <begin position="5"/>
        <end position="125"/>
    </location>
</feature>
<evidence type="ECO:0000256" key="3">
    <source>
        <dbReference type="ARBA" id="ARBA00022723"/>
    </source>
</evidence>
<evidence type="ECO:0000256" key="4">
    <source>
        <dbReference type="ARBA" id="ARBA00022797"/>
    </source>
</evidence>
<name>A0ABP9EWI1_9GAMM</name>
<dbReference type="InterPro" id="IPR029068">
    <property type="entry name" value="Glyas_Bleomycin-R_OHBP_Dase"/>
</dbReference>
<evidence type="ECO:0000256" key="6">
    <source>
        <dbReference type="ARBA" id="ARBA00023002"/>
    </source>
</evidence>
<dbReference type="Pfam" id="PF00903">
    <property type="entry name" value="Glyoxalase"/>
    <property type="match status" value="1"/>
</dbReference>
<keyword evidence="7 8" id="KW-0408">Iron</keyword>
<organism evidence="10 11">
    <name type="scientific">Ferrimonas pelagia</name>
    <dbReference type="NCBI Taxonomy" id="1177826"/>
    <lineage>
        <taxon>Bacteria</taxon>
        <taxon>Pseudomonadati</taxon>
        <taxon>Pseudomonadota</taxon>
        <taxon>Gammaproteobacteria</taxon>
        <taxon>Alteromonadales</taxon>
        <taxon>Ferrimonadaceae</taxon>
        <taxon>Ferrimonas</taxon>
    </lineage>
</organism>